<dbReference type="AlphaFoldDB" id="A0A951PIN1"/>
<dbReference type="EC" id="2.7.7.65" evidence="5"/>
<dbReference type="CDD" id="cd01949">
    <property type="entry name" value="GGDEF"/>
    <property type="match status" value="1"/>
</dbReference>
<dbReference type="SUPFAM" id="SSF55785">
    <property type="entry name" value="PYP-like sensor domain (PAS domain)"/>
    <property type="match status" value="1"/>
</dbReference>
<dbReference type="PANTHER" id="PTHR44757:SF2">
    <property type="entry name" value="BIOFILM ARCHITECTURE MAINTENANCE PROTEIN MBAA"/>
    <property type="match status" value="1"/>
</dbReference>
<dbReference type="NCBIfam" id="TIGR00229">
    <property type="entry name" value="sensory_box"/>
    <property type="match status" value="1"/>
</dbReference>
<gene>
    <name evidence="5" type="ORF">KME25_07250</name>
</gene>
<name>A0A951PIN1_9CYAN</name>
<dbReference type="PROSITE" id="PS50887">
    <property type="entry name" value="GGDEF"/>
    <property type="match status" value="1"/>
</dbReference>
<dbReference type="SMART" id="SM00267">
    <property type="entry name" value="GGDEF"/>
    <property type="match status" value="1"/>
</dbReference>
<dbReference type="CDD" id="cd00130">
    <property type="entry name" value="PAS"/>
    <property type="match status" value="1"/>
</dbReference>
<feature type="domain" description="PAS" evidence="2">
    <location>
        <begin position="152"/>
        <end position="222"/>
    </location>
</feature>
<dbReference type="InterPro" id="IPR035965">
    <property type="entry name" value="PAS-like_dom_sf"/>
</dbReference>
<evidence type="ECO:0000313" key="6">
    <source>
        <dbReference type="Proteomes" id="UP000753908"/>
    </source>
</evidence>
<dbReference type="Pfam" id="PF25487">
    <property type="entry name" value="ETR1_N"/>
    <property type="match status" value="1"/>
</dbReference>
<dbReference type="SUPFAM" id="SSF55073">
    <property type="entry name" value="Nucleotide cyclase"/>
    <property type="match status" value="1"/>
</dbReference>
<feature type="domain" description="GGDEF" evidence="4">
    <location>
        <begin position="335"/>
        <end position="468"/>
    </location>
</feature>
<organism evidence="5 6">
    <name type="scientific">Symplocastrum torsivum CPER-KK1</name>
    <dbReference type="NCBI Taxonomy" id="450513"/>
    <lineage>
        <taxon>Bacteria</taxon>
        <taxon>Bacillati</taxon>
        <taxon>Cyanobacteriota</taxon>
        <taxon>Cyanophyceae</taxon>
        <taxon>Oscillatoriophycideae</taxon>
        <taxon>Oscillatoriales</taxon>
        <taxon>Microcoleaceae</taxon>
        <taxon>Symplocastrum</taxon>
    </lineage>
</organism>
<keyword evidence="1" id="KW-0472">Membrane</keyword>
<dbReference type="InterPro" id="IPR029787">
    <property type="entry name" value="Nucleotide_cyclase"/>
</dbReference>
<dbReference type="InterPro" id="IPR058544">
    <property type="entry name" value="ETR1_N"/>
</dbReference>
<proteinExistence type="predicted"/>
<dbReference type="InterPro" id="IPR000700">
    <property type="entry name" value="PAS-assoc_C"/>
</dbReference>
<evidence type="ECO:0000259" key="4">
    <source>
        <dbReference type="PROSITE" id="PS50887"/>
    </source>
</evidence>
<dbReference type="InterPro" id="IPR000160">
    <property type="entry name" value="GGDEF_dom"/>
</dbReference>
<dbReference type="InterPro" id="IPR000014">
    <property type="entry name" value="PAS"/>
</dbReference>
<evidence type="ECO:0000259" key="2">
    <source>
        <dbReference type="PROSITE" id="PS50112"/>
    </source>
</evidence>
<feature type="transmembrane region" description="Helical" evidence="1">
    <location>
        <begin position="64"/>
        <end position="87"/>
    </location>
</feature>
<feature type="domain" description="PAC" evidence="3">
    <location>
        <begin position="226"/>
        <end position="278"/>
    </location>
</feature>
<keyword evidence="5" id="KW-0548">Nucleotidyltransferase</keyword>
<dbReference type="InterPro" id="IPR001610">
    <property type="entry name" value="PAC"/>
</dbReference>
<keyword evidence="5" id="KW-0808">Transferase</keyword>
<dbReference type="Gene3D" id="3.30.450.20">
    <property type="entry name" value="PAS domain"/>
    <property type="match status" value="1"/>
</dbReference>
<dbReference type="Proteomes" id="UP000753908">
    <property type="component" value="Unassembled WGS sequence"/>
</dbReference>
<dbReference type="Gene3D" id="3.30.70.270">
    <property type="match status" value="1"/>
</dbReference>
<comment type="caution">
    <text evidence="5">The sequence shown here is derived from an EMBL/GenBank/DDBJ whole genome shotgun (WGS) entry which is preliminary data.</text>
</comment>
<feature type="transmembrane region" description="Helical" evidence="1">
    <location>
        <begin position="28"/>
        <end position="52"/>
    </location>
</feature>
<dbReference type="NCBIfam" id="TIGR00254">
    <property type="entry name" value="GGDEF"/>
    <property type="match status" value="1"/>
</dbReference>
<dbReference type="SMART" id="SM00091">
    <property type="entry name" value="PAS"/>
    <property type="match status" value="1"/>
</dbReference>
<evidence type="ECO:0000259" key="3">
    <source>
        <dbReference type="PROSITE" id="PS50113"/>
    </source>
</evidence>
<evidence type="ECO:0000313" key="5">
    <source>
        <dbReference type="EMBL" id="MBW4544222.1"/>
    </source>
</evidence>
<dbReference type="FunFam" id="3.30.70.270:FF:000001">
    <property type="entry name" value="Diguanylate cyclase domain protein"/>
    <property type="match status" value="1"/>
</dbReference>
<sequence length="478" mass="54579">MLEPVKNFFSSSSFIPHGHCYLWKPELVWLHVASDSLIGLAYFSIPIMLIYFVHKRRDMPFQGIFLMFGAFIISCGTSHLMAVWTLWHPDYWLSGGIKLTTALISLYTAIELFGLIPQALALPSPAQLEATNQKLAQEIGDRILAEAALKQSETRFRLIFEDAATGIVLADVSGELMAANPAFQKMLGYSENELSRMHFTQFTHSDFISTEAELYQEMVEGLRDFYQLEKIYITKQKQMVWGHLTVSLVRDAEDNPQFCIAMVENITERKQSDTALRLYQEHLEELVGARTAELTKVNEQLSWQASHDALTDLVNRREFEKCLERVVSTARASDQECTLCYMDLDHFKIVNDTCGHLAGDELLRQISALLQNRCRKSDTLARLGGDEFGLLLYQCSLEEATRVVQKLHKSIQEFRFVWQDQTFTLGISIGLVSINDCRLNPENILNAADTACYSAKKQGRNQVHIYRVDERELQEQQP</sequence>
<accession>A0A951PIN1</accession>
<dbReference type="InterPro" id="IPR043128">
    <property type="entry name" value="Rev_trsase/Diguanyl_cyclase"/>
</dbReference>
<dbReference type="PANTHER" id="PTHR44757">
    <property type="entry name" value="DIGUANYLATE CYCLASE DGCP"/>
    <property type="match status" value="1"/>
</dbReference>
<dbReference type="InterPro" id="IPR052155">
    <property type="entry name" value="Biofilm_reg_signaling"/>
</dbReference>
<dbReference type="PROSITE" id="PS50112">
    <property type="entry name" value="PAS"/>
    <property type="match status" value="1"/>
</dbReference>
<dbReference type="EMBL" id="JAHHIF010000007">
    <property type="protein sequence ID" value="MBW4544222.1"/>
    <property type="molecule type" value="Genomic_DNA"/>
</dbReference>
<protein>
    <submittedName>
        <fullName evidence="5">Diguanylate cyclase</fullName>
        <ecNumber evidence="5">2.7.7.65</ecNumber>
    </submittedName>
</protein>
<dbReference type="Pfam" id="PF00990">
    <property type="entry name" value="GGDEF"/>
    <property type="match status" value="1"/>
</dbReference>
<reference evidence="5" key="1">
    <citation type="submission" date="2021-05" db="EMBL/GenBank/DDBJ databases">
        <authorList>
            <person name="Pietrasiak N."/>
            <person name="Ward R."/>
            <person name="Stajich J.E."/>
            <person name="Kurbessoian T."/>
        </authorList>
    </citation>
    <scope>NUCLEOTIDE SEQUENCE</scope>
    <source>
        <strain evidence="5">CPER-KK1</strain>
    </source>
</reference>
<dbReference type="PROSITE" id="PS50113">
    <property type="entry name" value="PAC"/>
    <property type="match status" value="1"/>
</dbReference>
<keyword evidence="1" id="KW-1133">Transmembrane helix</keyword>
<dbReference type="GO" id="GO:0052621">
    <property type="term" value="F:diguanylate cyclase activity"/>
    <property type="evidence" value="ECO:0007669"/>
    <property type="project" value="UniProtKB-EC"/>
</dbReference>
<keyword evidence="1" id="KW-0812">Transmembrane</keyword>
<reference evidence="5" key="2">
    <citation type="journal article" date="2022" name="Microbiol. Resour. Announc.">
        <title>Metagenome Sequencing to Explore Phylogenomics of Terrestrial Cyanobacteria.</title>
        <authorList>
            <person name="Ward R.D."/>
            <person name="Stajich J.E."/>
            <person name="Johansen J.R."/>
            <person name="Huntemann M."/>
            <person name="Clum A."/>
            <person name="Foster B."/>
            <person name="Foster B."/>
            <person name="Roux S."/>
            <person name="Palaniappan K."/>
            <person name="Varghese N."/>
            <person name="Mukherjee S."/>
            <person name="Reddy T.B.K."/>
            <person name="Daum C."/>
            <person name="Copeland A."/>
            <person name="Chen I.A."/>
            <person name="Ivanova N.N."/>
            <person name="Kyrpides N.C."/>
            <person name="Shapiro N."/>
            <person name="Eloe-Fadrosh E.A."/>
            <person name="Pietrasiak N."/>
        </authorList>
    </citation>
    <scope>NUCLEOTIDE SEQUENCE</scope>
    <source>
        <strain evidence="5">CPER-KK1</strain>
    </source>
</reference>
<dbReference type="SMART" id="SM00086">
    <property type="entry name" value="PAC"/>
    <property type="match status" value="1"/>
</dbReference>
<evidence type="ECO:0000256" key="1">
    <source>
        <dbReference type="SAM" id="Phobius"/>
    </source>
</evidence>
<dbReference type="Pfam" id="PF13426">
    <property type="entry name" value="PAS_9"/>
    <property type="match status" value="1"/>
</dbReference>